<protein>
    <submittedName>
        <fullName evidence="1">Uncharacterized protein</fullName>
    </submittedName>
</protein>
<reference evidence="1 2" key="1">
    <citation type="journal article" date="2002" name="Int. J. Syst. Evol. Microbiol.">
        <title>Sphingopyxis witflariensis sp. nov., isolated from activated sludge.</title>
        <authorList>
            <person name="Kampfer P."/>
            <person name="Witzenberger R."/>
            <person name="Denner E.B."/>
            <person name="Busse H.J."/>
            <person name="Neef A."/>
        </authorList>
    </citation>
    <scope>NUCLEOTIDE SEQUENCE [LARGE SCALE GENOMIC DNA]</scope>
    <source>
        <strain evidence="1 2">DSM 14551</strain>
    </source>
</reference>
<evidence type="ECO:0000313" key="1">
    <source>
        <dbReference type="EMBL" id="OWR01383.1"/>
    </source>
</evidence>
<gene>
    <name evidence="1" type="ORF">CDQ91_03030</name>
</gene>
<comment type="caution">
    <text evidence="1">The sequence shown here is derived from an EMBL/GenBank/DDBJ whole genome shotgun (WGS) entry which is preliminary data.</text>
</comment>
<accession>A0A246K5X1</accession>
<dbReference type="EMBL" id="NISJ01000001">
    <property type="protein sequence ID" value="OWR01383.1"/>
    <property type="molecule type" value="Genomic_DNA"/>
</dbReference>
<dbReference type="RefSeq" id="WP_144036672.1">
    <property type="nucleotide sequence ID" value="NZ_NISJ01000001.1"/>
</dbReference>
<proteinExistence type="predicted"/>
<keyword evidence="2" id="KW-1185">Reference proteome</keyword>
<sequence>MAKKLSVNEALNRTRAMVDPLPVQTISIDTHVYGCVTADTVPVAPETRRFDCAAMLWREARIPGVFRSATRSICEGPEIELLIEC</sequence>
<evidence type="ECO:0000313" key="2">
    <source>
        <dbReference type="Proteomes" id="UP000197097"/>
    </source>
</evidence>
<dbReference type="AlphaFoldDB" id="A0A246K5X1"/>
<organism evidence="1 2">
    <name type="scientific">Sphingopyxis witflariensis</name>
    <dbReference type="NCBI Taxonomy" id="173675"/>
    <lineage>
        <taxon>Bacteria</taxon>
        <taxon>Pseudomonadati</taxon>
        <taxon>Pseudomonadota</taxon>
        <taxon>Alphaproteobacteria</taxon>
        <taxon>Sphingomonadales</taxon>
        <taxon>Sphingomonadaceae</taxon>
        <taxon>Sphingopyxis</taxon>
    </lineage>
</organism>
<dbReference type="Proteomes" id="UP000197097">
    <property type="component" value="Unassembled WGS sequence"/>
</dbReference>
<name>A0A246K5X1_9SPHN</name>